<organism evidence="7 8">
    <name type="scientific">Friedmanniomyces endolithicus</name>
    <dbReference type="NCBI Taxonomy" id="329885"/>
    <lineage>
        <taxon>Eukaryota</taxon>
        <taxon>Fungi</taxon>
        <taxon>Dikarya</taxon>
        <taxon>Ascomycota</taxon>
        <taxon>Pezizomycotina</taxon>
        <taxon>Dothideomycetes</taxon>
        <taxon>Dothideomycetidae</taxon>
        <taxon>Mycosphaerellales</taxon>
        <taxon>Teratosphaeriaceae</taxon>
        <taxon>Friedmanniomyces</taxon>
    </lineage>
</organism>
<dbReference type="STRING" id="329885.A0A4V5N6X7"/>
<evidence type="ECO:0000313" key="8">
    <source>
        <dbReference type="Proteomes" id="UP000310066"/>
    </source>
</evidence>
<dbReference type="Gene3D" id="3.40.50.150">
    <property type="entry name" value="Vaccinia Virus protein VP39"/>
    <property type="match status" value="1"/>
</dbReference>
<comment type="similarity">
    <text evidence="4">Belongs to the class I-like SAM-binding methyltransferase superfamily.</text>
</comment>
<evidence type="ECO:0000256" key="1">
    <source>
        <dbReference type="ARBA" id="ARBA00005179"/>
    </source>
</evidence>
<reference evidence="6" key="2">
    <citation type="submission" date="2023-06" db="EMBL/GenBank/DDBJ databases">
        <title>Black Yeasts Isolated from many extreme environments.</title>
        <authorList>
            <person name="Coleine C."/>
            <person name="Stajich J.E."/>
            <person name="Selbmann L."/>
        </authorList>
    </citation>
    <scope>NUCLEOTIDE SEQUENCE</scope>
    <source>
        <strain evidence="6">CCFEE 5200</strain>
    </source>
</reference>
<protein>
    <recommendedName>
        <fullName evidence="5">Methyltransferase domain-containing protein</fullName>
    </recommendedName>
</protein>
<keyword evidence="3" id="KW-0949">S-adenosyl-L-methionine</keyword>
<evidence type="ECO:0000256" key="3">
    <source>
        <dbReference type="ARBA" id="ARBA00022691"/>
    </source>
</evidence>
<evidence type="ECO:0000313" key="7">
    <source>
        <dbReference type="EMBL" id="TKA37639.1"/>
    </source>
</evidence>
<dbReference type="AlphaFoldDB" id="A0A4V5N6X7"/>
<dbReference type="SUPFAM" id="SSF53335">
    <property type="entry name" value="S-adenosyl-L-methionine-dependent methyltransferases"/>
    <property type="match status" value="1"/>
</dbReference>
<comment type="pathway">
    <text evidence="1">Secondary metabolite biosynthesis.</text>
</comment>
<dbReference type="Proteomes" id="UP000310066">
    <property type="component" value="Unassembled WGS sequence"/>
</dbReference>
<feature type="domain" description="Methyltransferase" evidence="5">
    <location>
        <begin position="91"/>
        <end position="188"/>
    </location>
</feature>
<dbReference type="GO" id="GO:0016740">
    <property type="term" value="F:transferase activity"/>
    <property type="evidence" value="ECO:0007669"/>
    <property type="project" value="UniProtKB-KW"/>
</dbReference>
<reference evidence="7 8" key="1">
    <citation type="submission" date="2017-03" db="EMBL/GenBank/DDBJ databases">
        <title>Genomes of endolithic fungi from Antarctica.</title>
        <authorList>
            <person name="Coleine C."/>
            <person name="Masonjones S."/>
            <person name="Stajich J.E."/>
        </authorList>
    </citation>
    <scope>NUCLEOTIDE SEQUENCE [LARGE SCALE GENOMIC DNA]</scope>
    <source>
        <strain evidence="7 8">CCFEE 5311</strain>
    </source>
</reference>
<dbReference type="PANTHER" id="PTHR35897:SF1">
    <property type="entry name" value="METHYLTRANSFERASE AUSD"/>
    <property type="match status" value="1"/>
</dbReference>
<evidence type="ECO:0000259" key="5">
    <source>
        <dbReference type="Pfam" id="PF13649"/>
    </source>
</evidence>
<evidence type="ECO:0000313" key="6">
    <source>
        <dbReference type="EMBL" id="KAK0969717.1"/>
    </source>
</evidence>
<dbReference type="InterPro" id="IPR029063">
    <property type="entry name" value="SAM-dependent_MTases_sf"/>
</dbReference>
<gene>
    <name evidence="7" type="ORF">B0A54_11723</name>
    <name evidence="6" type="ORF">LTR91_016215</name>
</gene>
<dbReference type="InterPro" id="IPR041698">
    <property type="entry name" value="Methyltransf_25"/>
</dbReference>
<evidence type="ECO:0000256" key="4">
    <source>
        <dbReference type="ARBA" id="ARBA00038314"/>
    </source>
</evidence>
<sequence>MSTDVDKNINPESYFDDEDPHFDNDARLILTQYSGIPEPSLVPHVRAIRDKAFKLFPYPCIGLYSFLAFTIAKSPQYPEILRRVKQGETLLDLGCCFGQDLRRLVFDGAPASGLTGVELERGFLDLGYEFLLDRGRFCVPLLAGDFFGPIPGLEKGSFDMVHAAFFFHLFSWDEQVQAVAKALQLLKPKKGPMLFGRQVRVEEAGAIRHPDSRSGEMYWHNVESWKGLVALVSRQVGVEVDCEVVCYEGGNQRSTDAVEMMRFVVVLR</sequence>
<dbReference type="EMBL" id="JAUJLE010000194">
    <property type="protein sequence ID" value="KAK0969717.1"/>
    <property type="molecule type" value="Genomic_DNA"/>
</dbReference>
<dbReference type="InterPro" id="IPR051654">
    <property type="entry name" value="Meroterpenoid_MTases"/>
</dbReference>
<dbReference type="OrthoDB" id="2094832at2759"/>
<keyword evidence="2" id="KW-0808">Transferase</keyword>
<proteinExistence type="inferred from homology"/>
<dbReference type="Proteomes" id="UP001175353">
    <property type="component" value="Unassembled WGS sequence"/>
</dbReference>
<name>A0A4V5N6X7_9PEZI</name>
<keyword evidence="9" id="KW-1185">Reference proteome</keyword>
<comment type="caution">
    <text evidence="7">The sequence shown here is derived from an EMBL/GenBank/DDBJ whole genome shotgun (WGS) entry which is preliminary data.</text>
</comment>
<accession>A0A4V5N6X7</accession>
<dbReference type="CDD" id="cd02440">
    <property type="entry name" value="AdoMet_MTases"/>
    <property type="match status" value="1"/>
</dbReference>
<dbReference type="EMBL" id="NAJP01000050">
    <property type="protein sequence ID" value="TKA37639.1"/>
    <property type="molecule type" value="Genomic_DNA"/>
</dbReference>
<dbReference type="PANTHER" id="PTHR35897">
    <property type="entry name" value="METHYLTRANSFERASE AUSD"/>
    <property type="match status" value="1"/>
</dbReference>
<evidence type="ECO:0000256" key="2">
    <source>
        <dbReference type="ARBA" id="ARBA00022679"/>
    </source>
</evidence>
<evidence type="ECO:0000313" key="9">
    <source>
        <dbReference type="Proteomes" id="UP001175353"/>
    </source>
</evidence>
<dbReference type="Pfam" id="PF13649">
    <property type="entry name" value="Methyltransf_25"/>
    <property type="match status" value="1"/>
</dbReference>